<reference evidence="1 2" key="1">
    <citation type="journal article" date="2013" name="Genome Announc.">
        <title>Draft Genome Sequence of Winogradskyella psychrotolerans RS-3T, Isolated from the Marine Transect of Kongsfjorden, Ny-Alesund, Svalbard, Arctic Ocean.</title>
        <authorList>
            <person name="Kumar Pinnaka A."/>
            <person name="Ara S."/>
            <person name="Singh A."/>
            <person name="Shivaji S."/>
        </authorList>
    </citation>
    <scope>NUCLEOTIDE SEQUENCE [LARGE SCALE GENOMIC DNA]</scope>
    <source>
        <strain evidence="1 2">RS-3</strain>
    </source>
</reference>
<sequence length="99" mass="10940">MKFNYRIIAYLGFAGTLFLGCGSTSEILSTPIENIDSSPLKVTELTDAEAKNWGHLDLVNDTIPGMSVDKAYSEIIKNKKELRSLLPLLILVLTLITKI</sequence>
<accession>S7VNY7</accession>
<comment type="caution">
    <text evidence="1">The sequence shown here is derived from an EMBL/GenBank/DDBJ whole genome shotgun (WGS) entry which is preliminary data.</text>
</comment>
<keyword evidence="2" id="KW-1185">Reference proteome</keyword>
<dbReference type="EMBL" id="ATMR01000134">
    <property type="protein sequence ID" value="EPR71955.1"/>
    <property type="molecule type" value="Genomic_DNA"/>
</dbReference>
<evidence type="ECO:0000313" key="2">
    <source>
        <dbReference type="Proteomes" id="UP000014962"/>
    </source>
</evidence>
<organism evidence="1 2">
    <name type="scientific">Winogradskyella psychrotolerans RS-3</name>
    <dbReference type="NCBI Taxonomy" id="641526"/>
    <lineage>
        <taxon>Bacteria</taxon>
        <taxon>Pseudomonadati</taxon>
        <taxon>Bacteroidota</taxon>
        <taxon>Flavobacteriia</taxon>
        <taxon>Flavobacteriales</taxon>
        <taxon>Flavobacteriaceae</taxon>
        <taxon>Winogradskyella</taxon>
    </lineage>
</organism>
<dbReference type="STRING" id="641526.ADIWIN_3041"/>
<dbReference type="GO" id="GO:0006508">
    <property type="term" value="P:proteolysis"/>
    <property type="evidence" value="ECO:0007669"/>
    <property type="project" value="UniProtKB-KW"/>
</dbReference>
<keyword evidence="1" id="KW-0645">Protease</keyword>
<dbReference type="PROSITE" id="PS51257">
    <property type="entry name" value="PROKAR_LIPOPROTEIN"/>
    <property type="match status" value="1"/>
</dbReference>
<dbReference type="eggNOG" id="COG1404">
    <property type="taxonomic scope" value="Bacteria"/>
</dbReference>
<dbReference type="Proteomes" id="UP000014962">
    <property type="component" value="Unassembled WGS sequence"/>
</dbReference>
<dbReference type="GO" id="GO:0008233">
    <property type="term" value="F:peptidase activity"/>
    <property type="evidence" value="ECO:0007669"/>
    <property type="project" value="UniProtKB-KW"/>
</dbReference>
<proteinExistence type="predicted"/>
<name>S7VNY7_9FLAO</name>
<evidence type="ECO:0000313" key="1">
    <source>
        <dbReference type="EMBL" id="EPR71955.1"/>
    </source>
</evidence>
<dbReference type="AlphaFoldDB" id="S7VNY7"/>
<keyword evidence="1" id="KW-0378">Hydrolase</keyword>
<gene>
    <name evidence="1" type="ORF">ADIWIN_3041</name>
</gene>
<protein>
    <submittedName>
        <fullName evidence="1">Protease</fullName>
    </submittedName>
</protein>
<dbReference type="PATRIC" id="fig|641526.4.peg.3014"/>